<name>A0A7Y4IKM9_MYXXA</name>
<feature type="region of interest" description="Disordered" evidence="3">
    <location>
        <begin position="1"/>
        <end position="52"/>
    </location>
</feature>
<dbReference type="SUPFAM" id="SSF48498">
    <property type="entry name" value="Tetracyclin repressor-like, C-terminal domain"/>
    <property type="match status" value="1"/>
</dbReference>
<organism evidence="5 6">
    <name type="scientific">Myxococcus xanthus</name>
    <dbReference type="NCBI Taxonomy" id="34"/>
    <lineage>
        <taxon>Bacteria</taxon>
        <taxon>Pseudomonadati</taxon>
        <taxon>Myxococcota</taxon>
        <taxon>Myxococcia</taxon>
        <taxon>Myxococcales</taxon>
        <taxon>Cystobacterineae</taxon>
        <taxon>Myxococcaceae</taxon>
        <taxon>Myxococcus</taxon>
    </lineage>
</organism>
<dbReference type="AlphaFoldDB" id="A0A7Y4IKM9"/>
<dbReference type="PRINTS" id="PR00455">
    <property type="entry name" value="HTHTETR"/>
</dbReference>
<keyword evidence="1 2" id="KW-0238">DNA-binding</keyword>
<dbReference type="Proteomes" id="UP000533080">
    <property type="component" value="Unassembled WGS sequence"/>
</dbReference>
<gene>
    <name evidence="5" type="ORF">HNV28_19775</name>
</gene>
<dbReference type="PANTHER" id="PTHR30055">
    <property type="entry name" value="HTH-TYPE TRANSCRIPTIONAL REGULATOR RUTR"/>
    <property type="match status" value="1"/>
</dbReference>
<dbReference type="InterPro" id="IPR041490">
    <property type="entry name" value="KstR2_TetR_C"/>
</dbReference>
<protein>
    <submittedName>
        <fullName evidence="5">TetR/AcrR family transcriptional regulator</fullName>
    </submittedName>
</protein>
<feature type="DNA-binding region" description="H-T-H motif" evidence="2">
    <location>
        <begin position="104"/>
        <end position="123"/>
    </location>
</feature>
<dbReference type="PROSITE" id="PS50977">
    <property type="entry name" value="HTH_TETR_2"/>
    <property type="match status" value="1"/>
</dbReference>
<dbReference type="GO" id="GO:0003700">
    <property type="term" value="F:DNA-binding transcription factor activity"/>
    <property type="evidence" value="ECO:0007669"/>
    <property type="project" value="TreeGrafter"/>
</dbReference>
<evidence type="ECO:0000313" key="6">
    <source>
        <dbReference type="Proteomes" id="UP000533080"/>
    </source>
</evidence>
<dbReference type="Gene3D" id="1.10.357.10">
    <property type="entry name" value="Tetracycline Repressor, domain 2"/>
    <property type="match status" value="1"/>
</dbReference>
<comment type="caution">
    <text evidence="5">The sequence shown here is derived from an EMBL/GenBank/DDBJ whole genome shotgun (WGS) entry which is preliminary data.</text>
</comment>
<dbReference type="Pfam" id="PF17932">
    <property type="entry name" value="TetR_C_24"/>
    <property type="match status" value="1"/>
</dbReference>
<evidence type="ECO:0000313" key="5">
    <source>
        <dbReference type="EMBL" id="NOJ80540.1"/>
    </source>
</evidence>
<dbReference type="InterPro" id="IPR036271">
    <property type="entry name" value="Tet_transcr_reg_TetR-rel_C_sf"/>
</dbReference>
<sequence length="284" mass="31041">MQHTPQFRLLRGLGAQDRPRDSLTARTLSSAVSGKTARRETGYMRGSNSTGELPVGRFRSGKLLLGRLEVNVATKKRLSGADRRVQLMAVGRGVFASKGYEATSIEEVAQQAGVSKPIVYEHFGAKEGLYAAIVDREMDDLVTRVSESIASGTPRERFERAVLAFMTYAKEEPAGFAVMTRDSPLAAGRRGLTRVIDDLALRVSDIFKSEFEHAGYNPKVAPIYANALVGMVTQVGQWWAEDGRSFSIDHVARHVAALGWMGLRHLPKEPAASNGRRGAKRRGG</sequence>
<feature type="compositionally biased region" description="Polar residues" evidence="3">
    <location>
        <begin position="24"/>
        <end position="33"/>
    </location>
</feature>
<dbReference type="InterPro" id="IPR009057">
    <property type="entry name" value="Homeodomain-like_sf"/>
</dbReference>
<dbReference type="Pfam" id="PF00440">
    <property type="entry name" value="TetR_N"/>
    <property type="match status" value="1"/>
</dbReference>
<dbReference type="PANTHER" id="PTHR30055:SF227">
    <property type="entry name" value="TRANSCRIPTIONAL REGULATORY PROTEIN (PROBABLY TETR-FAMILY)-RELATED"/>
    <property type="match status" value="1"/>
</dbReference>
<accession>A0A7Y4IKM9</accession>
<proteinExistence type="predicted"/>
<evidence type="ECO:0000259" key="4">
    <source>
        <dbReference type="PROSITE" id="PS50977"/>
    </source>
</evidence>
<dbReference type="InterPro" id="IPR023772">
    <property type="entry name" value="DNA-bd_HTH_TetR-type_CS"/>
</dbReference>
<dbReference type="InterPro" id="IPR050109">
    <property type="entry name" value="HTH-type_TetR-like_transc_reg"/>
</dbReference>
<evidence type="ECO:0000256" key="1">
    <source>
        <dbReference type="ARBA" id="ARBA00023125"/>
    </source>
</evidence>
<dbReference type="PROSITE" id="PS01081">
    <property type="entry name" value="HTH_TETR_1"/>
    <property type="match status" value="1"/>
</dbReference>
<dbReference type="InterPro" id="IPR001647">
    <property type="entry name" value="HTH_TetR"/>
</dbReference>
<dbReference type="EMBL" id="JABFNT010000060">
    <property type="protein sequence ID" value="NOJ80540.1"/>
    <property type="molecule type" value="Genomic_DNA"/>
</dbReference>
<evidence type="ECO:0000256" key="3">
    <source>
        <dbReference type="SAM" id="MobiDB-lite"/>
    </source>
</evidence>
<reference evidence="5 6" key="1">
    <citation type="submission" date="2020-05" db="EMBL/GenBank/DDBJ databases">
        <authorList>
            <person name="Whitworth D."/>
        </authorList>
    </citation>
    <scope>NUCLEOTIDE SEQUENCE [LARGE SCALE GENOMIC DNA]</scope>
    <source>
        <strain evidence="5 6">AM005</strain>
    </source>
</reference>
<dbReference type="SUPFAM" id="SSF46689">
    <property type="entry name" value="Homeodomain-like"/>
    <property type="match status" value="1"/>
</dbReference>
<feature type="domain" description="HTH tetR-type" evidence="4">
    <location>
        <begin position="81"/>
        <end position="141"/>
    </location>
</feature>
<evidence type="ECO:0000256" key="2">
    <source>
        <dbReference type="PROSITE-ProRule" id="PRU00335"/>
    </source>
</evidence>
<dbReference type="GO" id="GO:0000976">
    <property type="term" value="F:transcription cis-regulatory region binding"/>
    <property type="evidence" value="ECO:0007669"/>
    <property type="project" value="TreeGrafter"/>
</dbReference>